<evidence type="ECO:0000313" key="3">
    <source>
        <dbReference type="Proteomes" id="UP000027222"/>
    </source>
</evidence>
<dbReference type="InterPro" id="IPR015943">
    <property type="entry name" value="WD40/YVTN_repeat-like_dom_sf"/>
</dbReference>
<dbReference type="OrthoDB" id="3238562at2759"/>
<dbReference type="EMBL" id="KL142382">
    <property type="protein sequence ID" value="KDR74677.1"/>
    <property type="molecule type" value="Genomic_DNA"/>
</dbReference>
<dbReference type="InterPro" id="IPR001680">
    <property type="entry name" value="WD40_rpt"/>
</dbReference>
<dbReference type="Proteomes" id="UP000027222">
    <property type="component" value="Unassembled WGS sequence"/>
</dbReference>
<sequence>MSPPTSFWFSLKHKIPSHLDEKIYAICISPDGRQILTGGSSGEVKIWDALSGRLFQSLNIGAEVTALSWASISWRQDAFWSLFCSPFCLAFKAFVSGPVESISSYKRLIAVAGGQDLQLWEVRSHGVGIKGNSVVFSLSTLPQTPSGPREPNHTLREIPFSLPQPLLDQKRLHAIHLLPDHDMVLLSFVDSHPSGQKSILALYFLKPWKLVRSVEIDRRIGLAAISNDRLTFAFTNLRDAGEYGSVCVYQTITRTLVYRLQGPSSVVAAGSGNGTVMTWSWNEVG</sequence>
<dbReference type="AlphaFoldDB" id="A0A067SX84"/>
<gene>
    <name evidence="2" type="ORF">GALMADRAFT_211672</name>
</gene>
<reference evidence="3" key="1">
    <citation type="journal article" date="2014" name="Proc. Natl. Acad. Sci. U.S.A.">
        <title>Extensive sampling of basidiomycete genomes demonstrates inadequacy of the white-rot/brown-rot paradigm for wood decay fungi.</title>
        <authorList>
            <person name="Riley R."/>
            <person name="Salamov A.A."/>
            <person name="Brown D.W."/>
            <person name="Nagy L.G."/>
            <person name="Floudas D."/>
            <person name="Held B.W."/>
            <person name="Levasseur A."/>
            <person name="Lombard V."/>
            <person name="Morin E."/>
            <person name="Otillar R."/>
            <person name="Lindquist E.A."/>
            <person name="Sun H."/>
            <person name="LaButti K.M."/>
            <person name="Schmutz J."/>
            <person name="Jabbour D."/>
            <person name="Luo H."/>
            <person name="Baker S.E."/>
            <person name="Pisabarro A.G."/>
            <person name="Walton J.D."/>
            <person name="Blanchette R.A."/>
            <person name="Henrissat B."/>
            <person name="Martin F."/>
            <person name="Cullen D."/>
            <person name="Hibbett D.S."/>
            <person name="Grigoriev I.V."/>
        </authorList>
    </citation>
    <scope>NUCLEOTIDE SEQUENCE [LARGE SCALE GENOMIC DNA]</scope>
    <source>
        <strain evidence="3">CBS 339.88</strain>
    </source>
</reference>
<evidence type="ECO:0000256" key="1">
    <source>
        <dbReference type="PROSITE-ProRule" id="PRU00221"/>
    </source>
</evidence>
<dbReference type="HOGENOM" id="CLU_976737_0_0_1"/>
<name>A0A067SX84_GALM3</name>
<dbReference type="InterPro" id="IPR036322">
    <property type="entry name" value="WD40_repeat_dom_sf"/>
</dbReference>
<keyword evidence="3" id="KW-1185">Reference proteome</keyword>
<dbReference type="Pfam" id="PF00400">
    <property type="entry name" value="WD40"/>
    <property type="match status" value="1"/>
</dbReference>
<protein>
    <submittedName>
        <fullName evidence="2">Uncharacterized protein</fullName>
    </submittedName>
</protein>
<dbReference type="PROSITE" id="PS50082">
    <property type="entry name" value="WD_REPEATS_2"/>
    <property type="match status" value="1"/>
</dbReference>
<feature type="repeat" description="WD" evidence="1">
    <location>
        <begin position="23"/>
        <end position="57"/>
    </location>
</feature>
<accession>A0A067SX84</accession>
<evidence type="ECO:0000313" key="2">
    <source>
        <dbReference type="EMBL" id="KDR74677.1"/>
    </source>
</evidence>
<organism evidence="2 3">
    <name type="scientific">Galerina marginata (strain CBS 339.88)</name>
    <dbReference type="NCBI Taxonomy" id="685588"/>
    <lineage>
        <taxon>Eukaryota</taxon>
        <taxon>Fungi</taxon>
        <taxon>Dikarya</taxon>
        <taxon>Basidiomycota</taxon>
        <taxon>Agaricomycotina</taxon>
        <taxon>Agaricomycetes</taxon>
        <taxon>Agaricomycetidae</taxon>
        <taxon>Agaricales</taxon>
        <taxon>Agaricineae</taxon>
        <taxon>Strophariaceae</taxon>
        <taxon>Galerina</taxon>
    </lineage>
</organism>
<keyword evidence="1" id="KW-0853">WD repeat</keyword>
<proteinExistence type="predicted"/>
<dbReference type="Gene3D" id="2.130.10.10">
    <property type="entry name" value="YVTN repeat-like/Quinoprotein amine dehydrogenase"/>
    <property type="match status" value="1"/>
</dbReference>
<dbReference type="SMART" id="SM00320">
    <property type="entry name" value="WD40"/>
    <property type="match status" value="2"/>
</dbReference>
<dbReference type="SUPFAM" id="SSF50978">
    <property type="entry name" value="WD40 repeat-like"/>
    <property type="match status" value="1"/>
</dbReference>